<dbReference type="Gene3D" id="3.30.365.10">
    <property type="entry name" value="Aldehyde oxidase/xanthine dehydrogenase, molybdopterin binding domain"/>
    <property type="match status" value="4"/>
</dbReference>
<dbReference type="SUPFAM" id="SSF56003">
    <property type="entry name" value="Molybdenum cofactor-binding domain"/>
    <property type="match status" value="1"/>
</dbReference>
<dbReference type="Gene3D" id="3.90.1170.50">
    <property type="entry name" value="Aldehyde oxidase/xanthine dehydrogenase, a/b hammerhead"/>
    <property type="match status" value="1"/>
</dbReference>
<dbReference type="AlphaFoldDB" id="A0A318SS85"/>
<evidence type="ECO:0000313" key="3">
    <source>
        <dbReference type="Proteomes" id="UP000248311"/>
    </source>
</evidence>
<dbReference type="InterPro" id="IPR036856">
    <property type="entry name" value="Ald_Oxase/Xan_DH_a/b_sf"/>
</dbReference>
<reference evidence="2 3" key="1">
    <citation type="submission" date="2018-06" db="EMBL/GenBank/DDBJ databases">
        <title>Genomic Encyclopedia of Type Strains, Phase III (KMG-III): the genomes of soil and plant-associated and newly described type strains.</title>
        <authorList>
            <person name="Whitman W."/>
        </authorList>
    </citation>
    <scope>NUCLEOTIDE SEQUENCE [LARGE SCALE GENOMIC DNA]</scope>
    <source>
        <strain evidence="2 3">CECT 9025</strain>
    </source>
</reference>
<feature type="domain" description="Aldehyde oxidase/xanthine dehydrogenase a/b hammerhead" evidence="1">
    <location>
        <begin position="38"/>
        <end position="143"/>
    </location>
</feature>
<gene>
    <name evidence="2" type="ORF">DFP88_10230</name>
</gene>
<dbReference type="OrthoDB" id="8428274at2"/>
<evidence type="ECO:0000259" key="1">
    <source>
        <dbReference type="SMART" id="SM01008"/>
    </source>
</evidence>
<dbReference type="Pfam" id="PF01315">
    <property type="entry name" value="Ald_Xan_dh_C"/>
    <property type="match status" value="1"/>
</dbReference>
<dbReference type="GO" id="GO:0005506">
    <property type="term" value="F:iron ion binding"/>
    <property type="evidence" value="ECO:0007669"/>
    <property type="project" value="InterPro"/>
</dbReference>
<dbReference type="InterPro" id="IPR037165">
    <property type="entry name" value="AldOxase/xan_DH_Mopterin-bd_sf"/>
</dbReference>
<dbReference type="Pfam" id="PF02738">
    <property type="entry name" value="MoCoBD_1"/>
    <property type="match status" value="1"/>
</dbReference>
<dbReference type="InterPro" id="IPR008274">
    <property type="entry name" value="AldOxase/xan_DH_MoCoBD1"/>
</dbReference>
<protein>
    <submittedName>
        <fullName evidence="2">Xanthine dehydrogenase molybdenum binding subunit apoprotein</fullName>
    </submittedName>
</protein>
<dbReference type="SMART" id="SM01008">
    <property type="entry name" value="Ald_Xan_dh_C"/>
    <property type="match status" value="1"/>
</dbReference>
<evidence type="ECO:0000313" key="2">
    <source>
        <dbReference type="EMBL" id="PYE84235.1"/>
    </source>
</evidence>
<proteinExistence type="predicted"/>
<comment type="caution">
    <text evidence="2">The sequence shown here is derived from an EMBL/GenBank/DDBJ whole genome shotgun (WGS) entry which is preliminary data.</text>
</comment>
<dbReference type="GO" id="GO:0016491">
    <property type="term" value="F:oxidoreductase activity"/>
    <property type="evidence" value="ECO:0007669"/>
    <property type="project" value="InterPro"/>
</dbReference>
<accession>A0A318SS85</accession>
<dbReference type="PANTHER" id="PTHR11908:SF123">
    <property type="entry name" value="ALDEHYDE OXIDOREDUCTASE MOLYBDENUM-BINDING SUBUNIT PAOC"/>
    <property type="match status" value="1"/>
</dbReference>
<name>A0A318SS85_9RHOB</name>
<organism evidence="2 3">
    <name type="scientific">Pseudoroseicyclus aestuarii</name>
    <dbReference type="NCBI Taxonomy" id="1795041"/>
    <lineage>
        <taxon>Bacteria</taxon>
        <taxon>Pseudomonadati</taxon>
        <taxon>Pseudomonadota</taxon>
        <taxon>Alphaproteobacteria</taxon>
        <taxon>Rhodobacterales</taxon>
        <taxon>Paracoccaceae</taxon>
        <taxon>Pseudoroseicyclus</taxon>
    </lineage>
</organism>
<dbReference type="RefSeq" id="WP_110813351.1">
    <property type="nucleotide sequence ID" value="NZ_QJTE01000002.1"/>
</dbReference>
<dbReference type="Pfam" id="PF20256">
    <property type="entry name" value="MoCoBD_2"/>
    <property type="match status" value="1"/>
</dbReference>
<dbReference type="SUPFAM" id="SSF54665">
    <property type="entry name" value="CO dehydrogenase molybdoprotein N-domain-like"/>
    <property type="match status" value="1"/>
</dbReference>
<keyword evidence="3" id="KW-1185">Reference proteome</keyword>
<dbReference type="InterPro" id="IPR016208">
    <property type="entry name" value="Ald_Oxase/xanthine_DH-like"/>
</dbReference>
<dbReference type="InterPro" id="IPR046867">
    <property type="entry name" value="AldOxase/xan_DH_MoCoBD2"/>
</dbReference>
<dbReference type="PANTHER" id="PTHR11908">
    <property type="entry name" value="XANTHINE DEHYDROGENASE"/>
    <property type="match status" value="1"/>
</dbReference>
<dbReference type="EMBL" id="QJTE01000002">
    <property type="protein sequence ID" value="PYE84235.1"/>
    <property type="molecule type" value="Genomic_DNA"/>
</dbReference>
<sequence length="731" mass="77898">MTNELTLDKKADTRRLDEMAQGLLGTPMDRPEGVLKVTGKAIYADEERPSNLAYGYLVRATGPIGRIVSTNKDEIAKMPGVVAVIEEADLPRNSVQGATPTAAPTRGDRIDYIGQPLALVVADGFEEARHAAQAMTAVMEADTGLHFDPEAPGASIETPEAKQASQGDLDAAMASAAFTLDEEYHTSSMHSAAMEPHATIAEWKDGKLTMRGAYQMLKFNQKSVSDALDLDLSQIRLLSPFVGGGFGSKLGIAPEAIAAALASKAVGRPVSVAMHRRQVFETTTHRSATKQKVRLAADKDGKLIGVGHDNLVYNLPGEKFSEPTTQATPFTYAGENRVIGHHIARLHRPAAGSVRAPGEAVGATVFEMAMDEMAEKLDLDPIEFRVRNIPDLDPSKGIPFSENRMEAVLRDGAERFGWKHTKPKQRLEDGWWIGTGVAAAVRVNMMSETSARVRLTQDGAVVETDMTDIGTGTYAILTQVAGELLGLPANRVETRLGDSDFPKAFGSGGSVGASSSGTAVYLACMELRQNIAAALGVEETDLTLKDGRAISGNVAKPLTEIVPGEGWSATGTVKGGKAGSLVRQATWGSCFAEVAVNAVTGETRVRRMLGSFAAGRILNEKTAKSQCIGGMTWGLGMALHEELVHDPRDGHMVNRDLAEYHVPANLDVPQIEAHLLMEDRDDWANPVQAKGIGELGISGTGAAVINAIYNACGVRIRSLPGTLDKILAELP</sequence>
<dbReference type="Proteomes" id="UP000248311">
    <property type="component" value="Unassembled WGS sequence"/>
</dbReference>
<dbReference type="InterPro" id="IPR000674">
    <property type="entry name" value="Ald_Oxase/Xan_DH_a/b"/>
</dbReference>